<feature type="transmembrane region" description="Helical" evidence="9">
    <location>
        <begin position="87"/>
        <end position="108"/>
    </location>
</feature>
<gene>
    <name evidence="10" type="ORF">ACFO5K_20595</name>
</gene>
<evidence type="ECO:0000256" key="1">
    <source>
        <dbReference type="ARBA" id="ARBA00004651"/>
    </source>
</evidence>
<sequence>MPGTPVGQSESRQPERAAAAGFGDPGRGRAEERTQVIARPERISTEKPAPKGATAAPQSANAKLLKDSGSIAIATLISRITGFAKQLLLLTVLGPAIASAFISANLIPNMVAELVLGAVLTAIVVPTLVRAEQEDQDNGAAFIRRLVTAAFTVLFVATVLTLAATPVLASRVLVDSDGEVNTDLTTALTYLLAPAILFYGMSALFTAILNTRQAFKPGAWAPVLNNVVALVVLAVYALTPGEITLDPVHMSDPKLLVLGLGITAGVATQAFSLLPAIRRHGINLRPLWGLDARLKQFGRMGAAIILYVLISQIGLVVANNIASSVDEAGPAIFANAWALLQLPYGVIGVTLLTAIMPRLSRNAADDDTPAVVDDLSVATRLTMIALIPVVTFMTLAGPTIGEALYGYARFSGDAERLGSAVSWSAFALIPYSLVLIHLRVFYAREQAWTPTWIILGITTIKIVFSALAPVLARDSDDVVIMLGVATGLGFTAGAVIGGMLLHRSLGDLRMANVGRTVTRVLLASIAGGAVMLIIDTVTGLDQVSGGPASLLRVTVDAVVLFSVAFGLMRLVGVPEVVAITVAISRKLGITPPAPDLGLDEDASAEDIYATTVLRRPDTYSFPAYGQSLDTQTMVLPVIRPGARPGAIDITGQAPFPYAVRQTDTPDQAEGGPRVSDDAVGGVPAADSAARAAAGRSTEVRPTGADKAGSERADVPDDSDNPQVNDQADDENTRARNDDAPPRRAAAPPHDPTHDTGMLPIPPQVPADAQRSQRGPKLMPGASVAGGRYRLLAGHGGARGLKFWQALDIKLDREVALTFVDADQSSGEKGGHDGPQAILSRTLRLGRINSPGLARVLDVVRGSSGGIVVAEWTPGRSLREMAETVPSPIGAARAIRVLASAAELAHRGGGSLSIDHPDRIRISASGDAVLAFPGTLGDSDAQSDVRGLGAMLYALITARWPIRVGGMSGSAATIGGLRLADFGPDGTPVEPRQIRPEVPFEISAVAVRSLESNKGVRTAATVQHVLEQASVVDQKTDFIPVLRLGQRAVAAGPDSLADPELLAAERERSKRMLLIMVGLGVLAALVVGVLIWWMVSIFAPGASDKPLDQQVNIGLTSSVPPPSAAAAPPTGEPSPPASVPVAVTGATVFSPEGTPDGAATAGAVLDQNPETVWRTDQYFQQFPALKKGVGLLATLPTPAKLTNVSITSPSAGSRVEIRTSPTETPTLDQTQLIGSAELGDGATDVAVQTDQAARFVLVWITGLANSGGQFQTAIADVAFDAAP</sequence>
<feature type="transmembrane region" description="Helical" evidence="9">
    <location>
        <begin position="219"/>
        <end position="238"/>
    </location>
</feature>
<feature type="transmembrane region" description="Helical" evidence="9">
    <location>
        <begin position="114"/>
        <end position="131"/>
    </location>
</feature>
<feature type="transmembrane region" description="Helical" evidence="9">
    <location>
        <begin position="143"/>
        <end position="167"/>
    </location>
</feature>
<evidence type="ECO:0000256" key="3">
    <source>
        <dbReference type="ARBA" id="ARBA00022692"/>
    </source>
</evidence>
<accession>A0ABV8VK96</accession>
<keyword evidence="11" id="KW-1185">Reference proteome</keyword>
<proteinExistence type="predicted"/>
<feature type="transmembrane region" description="Helical" evidence="9">
    <location>
        <begin position="1072"/>
        <end position="1094"/>
    </location>
</feature>
<evidence type="ECO:0000256" key="4">
    <source>
        <dbReference type="ARBA" id="ARBA00022960"/>
    </source>
</evidence>
<organism evidence="10 11">
    <name type="scientific">Nocardia halotolerans</name>
    <dbReference type="NCBI Taxonomy" id="1755878"/>
    <lineage>
        <taxon>Bacteria</taxon>
        <taxon>Bacillati</taxon>
        <taxon>Actinomycetota</taxon>
        <taxon>Actinomycetes</taxon>
        <taxon>Mycobacteriales</taxon>
        <taxon>Nocardiaceae</taxon>
        <taxon>Nocardia</taxon>
    </lineage>
</organism>
<keyword evidence="3 9" id="KW-0812">Transmembrane</keyword>
<feature type="transmembrane region" description="Helical" evidence="9">
    <location>
        <begin position="452"/>
        <end position="472"/>
    </location>
</feature>
<dbReference type="Gene3D" id="1.10.510.10">
    <property type="entry name" value="Transferase(Phosphotransferase) domain 1"/>
    <property type="match status" value="1"/>
</dbReference>
<name>A0ABV8VK96_9NOCA</name>
<dbReference type="PANTHER" id="PTHR47019:SF1">
    <property type="entry name" value="LIPID II FLIPPASE MURJ"/>
    <property type="match status" value="1"/>
</dbReference>
<reference evidence="11" key="1">
    <citation type="journal article" date="2019" name="Int. J. Syst. Evol. Microbiol.">
        <title>The Global Catalogue of Microorganisms (GCM) 10K type strain sequencing project: providing services to taxonomists for standard genome sequencing and annotation.</title>
        <authorList>
            <consortium name="The Broad Institute Genomics Platform"/>
            <consortium name="The Broad Institute Genome Sequencing Center for Infectious Disease"/>
            <person name="Wu L."/>
            <person name="Ma J."/>
        </authorList>
    </citation>
    <scope>NUCLEOTIDE SEQUENCE [LARGE SCALE GENOMIC DNA]</scope>
    <source>
        <strain evidence="11">IBRC-M 10490</strain>
    </source>
</reference>
<keyword evidence="5" id="KW-0573">Peptidoglycan synthesis</keyword>
<feature type="transmembrane region" description="Helical" evidence="9">
    <location>
        <begin position="258"/>
        <end position="277"/>
    </location>
</feature>
<keyword evidence="2" id="KW-1003">Cell membrane</keyword>
<feature type="transmembrane region" description="Helical" evidence="9">
    <location>
        <begin position="377"/>
        <end position="400"/>
    </location>
</feature>
<keyword evidence="6 9" id="KW-1133">Transmembrane helix</keyword>
<dbReference type="PRINTS" id="PR01806">
    <property type="entry name" value="VIRFACTRMVIN"/>
</dbReference>
<dbReference type="CDD" id="cd13973">
    <property type="entry name" value="PK_MviN-like"/>
    <property type="match status" value="1"/>
</dbReference>
<dbReference type="CDD" id="cd13123">
    <property type="entry name" value="MATE_MurJ_like"/>
    <property type="match status" value="1"/>
</dbReference>
<dbReference type="PANTHER" id="PTHR47019">
    <property type="entry name" value="LIPID II FLIPPASE MURJ"/>
    <property type="match status" value="1"/>
</dbReference>
<feature type="region of interest" description="Disordered" evidence="8">
    <location>
        <begin position="1"/>
        <end position="60"/>
    </location>
</feature>
<feature type="transmembrane region" description="Helical" evidence="9">
    <location>
        <begin position="558"/>
        <end position="583"/>
    </location>
</feature>
<feature type="transmembrane region" description="Helical" evidence="9">
    <location>
        <begin position="520"/>
        <end position="538"/>
    </location>
</feature>
<feature type="compositionally biased region" description="Low complexity" evidence="8">
    <location>
        <begin position="684"/>
        <end position="693"/>
    </location>
</feature>
<evidence type="ECO:0000256" key="2">
    <source>
        <dbReference type="ARBA" id="ARBA00022475"/>
    </source>
</evidence>
<feature type="transmembrane region" description="Helical" evidence="9">
    <location>
        <begin position="297"/>
        <end position="318"/>
    </location>
</feature>
<keyword evidence="4" id="KW-0133">Cell shape</keyword>
<evidence type="ECO:0000256" key="8">
    <source>
        <dbReference type="SAM" id="MobiDB-lite"/>
    </source>
</evidence>
<comment type="subcellular location">
    <subcellularLocation>
        <location evidence="1">Cell membrane</location>
        <topology evidence="1">Multi-pass membrane protein</topology>
    </subcellularLocation>
</comment>
<feature type="transmembrane region" description="Helical" evidence="9">
    <location>
        <begin position="338"/>
        <end position="356"/>
    </location>
</feature>
<dbReference type="InterPro" id="IPR051050">
    <property type="entry name" value="Lipid_II_flippase_MurJ/MviN"/>
</dbReference>
<feature type="transmembrane region" description="Helical" evidence="9">
    <location>
        <begin position="478"/>
        <end position="500"/>
    </location>
</feature>
<feature type="transmembrane region" description="Helical" evidence="9">
    <location>
        <begin position="420"/>
        <end position="440"/>
    </location>
</feature>
<feature type="compositionally biased region" description="Polar residues" evidence="8">
    <location>
        <begin position="1"/>
        <end position="11"/>
    </location>
</feature>
<keyword evidence="7 9" id="KW-0472">Membrane</keyword>
<protein>
    <submittedName>
        <fullName evidence="10">Murein biosynthesis integral membrane protein MurJ</fullName>
    </submittedName>
</protein>
<evidence type="ECO:0000256" key="7">
    <source>
        <dbReference type="ARBA" id="ARBA00023136"/>
    </source>
</evidence>
<feature type="region of interest" description="Disordered" evidence="8">
    <location>
        <begin position="1112"/>
        <end position="1140"/>
    </location>
</feature>
<feature type="region of interest" description="Disordered" evidence="8">
    <location>
        <begin position="661"/>
        <end position="782"/>
    </location>
</feature>
<evidence type="ECO:0000313" key="11">
    <source>
        <dbReference type="Proteomes" id="UP001595844"/>
    </source>
</evidence>
<dbReference type="Gene3D" id="3.30.200.20">
    <property type="entry name" value="Phosphorylase Kinase, domain 1"/>
    <property type="match status" value="1"/>
</dbReference>
<evidence type="ECO:0000256" key="9">
    <source>
        <dbReference type="SAM" id="Phobius"/>
    </source>
</evidence>
<evidence type="ECO:0000313" key="10">
    <source>
        <dbReference type="EMBL" id="MFC4376499.1"/>
    </source>
</evidence>
<feature type="compositionally biased region" description="Basic and acidic residues" evidence="8">
    <location>
        <begin position="730"/>
        <end position="741"/>
    </location>
</feature>
<dbReference type="RefSeq" id="WP_378565343.1">
    <property type="nucleotide sequence ID" value="NZ_JBHSDL010000025.1"/>
</dbReference>
<dbReference type="Pfam" id="PF03023">
    <property type="entry name" value="MurJ"/>
    <property type="match status" value="1"/>
</dbReference>
<dbReference type="Proteomes" id="UP001595844">
    <property type="component" value="Unassembled WGS sequence"/>
</dbReference>
<evidence type="ECO:0000256" key="5">
    <source>
        <dbReference type="ARBA" id="ARBA00022984"/>
    </source>
</evidence>
<dbReference type="EMBL" id="JBHSDL010000025">
    <property type="protein sequence ID" value="MFC4376499.1"/>
    <property type="molecule type" value="Genomic_DNA"/>
</dbReference>
<dbReference type="InterPro" id="IPR004268">
    <property type="entry name" value="MurJ"/>
</dbReference>
<evidence type="ECO:0000256" key="6">
    <source>
        <dbReference type="ARBA" id="ARBA00022989"/>
    </source>
</evidence>
<feature type="transmembrane region" description="Helical" evidence="9">
    <location>
        <begin position="187"/>
        <end position="207"/>
    </location>
</feature>
<feature type="compositionally biased region" description="Basic and acidic residues" evidence="8">
    <location>
        <begin position="26"/>
        <end position="49"/>
    </location>
</feature>
<comment type="caution">
    <text evidence="10">The sequence shown here is derived from an EMBL/GenBank/DDBJ whole genome shotgun (WGS) entry which is preliminary data.</text>
</comment>